<dbReference type="InterPro" id="IPR017961">
    <property type="entry name" value="DNA_pol_Y-fam_little_finger"/>
</dbReference>
<dbReference type="RefSeq" id="WP_145236923.1">
    <property type="nucleotide sequence ID" value="NZ_CP036273.1"/>
</dbReference>
<dbReference type="Gene3D" id="3.30.70.270">
    <property type="match status" value="1"/>
</dbReference>
<evidence type="ECO:0000256" key="7">
    <source>
        <dbReference type="ARBA" id="ARBA00023204"/>
    </source>
</evidence>
<dbReference type="InterPro" id="IPR043128">
    <property type="entry name" value="Rev_trsase/Diguanyl_cyclase"/>
</dbReference>
<dbReference type="GO" id="GO:0042276">
    <property type="term" value="P:error-prone translesion synthesis"/>
    <property type="evidence" value="ECO:0007669"/>
    <property type="project" value="TreeGrafter"/>
</dbReference>
<dbReference type="PANTHER" id="PTHR11076:SF33">
    <property type="entry name" value="DNA POLYMERASE KAPPA"/>
    <property type="match status" value="1"/>
</dbReference>
<keyword evidence="7" id="KW-0234">DNA repair</keyword>
<evidence type="ECO:0000259" key="8">
    <source>
        <dbReference type="PROSITE" id="PS50173"/>
    </source>
</evidence>
<dbReference type="AlphaFoldDB" id="A0A517XR92"/>
<keyword evidence="10" id="KW-1185">Reference proteome</keyword>
<feature type="domain" description="UmuC" evidence="8">
    <location>
        <begin position="5"/>
        <end position="188"/>
    </location>
</feature>
<keyword evidence="5" id="KW-0227">DNA damage</keyword>
<dbReference type="Pfam" id="PF11799">
    <property type="entry name" value="IMS_C"/>
    <property type="match status" value="1"/>
</dbReference>
<keyword evidence="2 9" id="KW-0808">Transferase</keyword>
<sequence length="418" mass="45978">MPLRYLFVDMNSFFASVEQQLDPALRGKPVAVIPTQADTTFCIAASYEAKAFGVKTGTPVWEAKQLCPRIILREARHREYVTFHNRVVDAIGSVIPVKSIASIDEMSCRLVESERKRDRVVEIGRAIKDAIYRRAGDQMRCSIGAGPNEILAKMGSDFKKPDGLTVFADDDLPHRLHVLPIEAFPGVGPRMKRRLNLHGVFTTEQFCAAPVSVLAAVWGSKLLGEKWYRTVRGEDVPERPTRRQTVGHSHVLPPGLRTDEGAYGVMVRLTHKAVARLRKVGYWTGGVSVGVSYLGEPGTVAAPSGWGKAGWGARCRFPHREDTPGVLRAVSDMWATRPPGGVPFKVGMVLTDLRPAANATPSLFEIDRKEAELSHAMDDVNAEFGGSVVHFGGMWGLKDAAPTRVAFTQIPDFDRRVV</sequence>
<comment type="similarity">
    <text evidence="1">Belongs to the DNA polymerase type-Y family.</text>
</comment>
<dbReference type="InterPro" id="IPR043502">
    <property type="entry name" value="DNA/RNA_pol_sf"/>
</dbReference>
<dbReference type="FunFam" id="3.40.1170.60:FF:000003">
    <property type="entry name" value="DNA polymerase eta"/>
    <property type="match status" value="1"/>
</dbReference>
<keyword evidence="6" id="KW-0460">Magnesium</keyword>
<dbReference type="Pfam" id="PF00817">
    <property type="entry name" value="IMS"/>
    <property type="match status" value="1"/>
</dbReference>
<organism evidence="9 10">
    <name type="scientific">Urbifossiella limnaea</name>
    <dbReference type="NCBI Taxonomy" id="2528023"/>
    <lineage>
        <taxon>Bacteria</taxon>
        <taxon>Pseudomonadati</taxon>
        <taxon>Planctomycetota</taxon>
        <taxon>Planctomycetia</taxon>
        <taxon>Gemmatales</taxon>
        <taxon>Gemmataceae</taxon>
        <taxon>Urbifossiella</taxon>
    </lineage>
</organism>
<dbReference type="OrthoDB" id="9808813at2"/>
<dbReference type="PANTHER" id="PTHR11076">
    <property type="entry name" value="DNA REPAIR POLYMERASE UMUC / TRANSFERASE FAMILY MEMBER"/>
    <property type="match status" value="1"/>
</dbReference>
<protein>
    <submittedName>
        <fullName evidence="9">DNA polymerase IV</fullName>
        <ecNumber evidence="9">2.7.7.7</ecNumber>
    </submittedName>
</protein>
<dbReference type="Gene3D" id="3.40.1170.60">
    <property type="match status" value="1"/>
</dbReference>
<evidence type="ECO:0000256" key="4">
    <source>
        <dbReference type="ARBA" id="ARBA00022723"/>
    </source>
</evidence>
<reference evidence="9 10" key="1">
    <citation type="submission" date="2019-02" db="EMBL/GenBank/DDBJ databases">
        <title>Deep-cultivation of Planctomycetes and their phenomic and genomic characterization uncovers novel biology.</title>
        <authorList>
            <person name="Wiegand S."/>
            <person name="Jogler M."/>
            <person name="Boedeker C."/>
            <person name="Pinto D."/>
            <person name="Vollmers J."/>
            <person name="Rivas-Marin E."/>
            <person name="Kohn T."/>
            <person name="Peeters S.H."/>
            <person name="Heuer A."/>
            <person name="Rast P."/>
            <person name="Oberbeckmann S."/>
            <person name="Bunk B."/>
            <person name="Jeske O."/>
            <person name="Meyerdierks A."/>
            <person name="Storesund J.E."/>
            <person name="Kallscheuer N."/>
            <person name="Luecker S."/>
            <person name="Lage O.M."/>
            <person name="Pohl T."/>
            <person name="Merkel B.J."/>
            <person name="Hornburger P."/>
            <person name="Mueller R.-W."/>
            <person name="Bruemmer F."/>
            <person name="Labrenz M."/>
            <person name="Spormann A.M."/>
            <person name="Op den Camp H."/>
            <person name="Overmann J."/>
            <person name="Amann R."/>
            <person name="Jetten M.S.M."/>
            <person name="Mascher T."/>
            <person name="Medema M.H."/>
            <person name="Devos D.P."/>
            <person name="Kaster A.-K."/>
            <person name="Ovreas L."/>
            <person name="Rohde M."/>
            <person name="Galperin M.Y."/>
            <person name="Jogler C."/>
        </authorList>
    </citation>
    <scope>NUCLEOTIDE SEQUENCE [LARGE SCALE GENOMIC DNA]</scope>
    <source>
        <strain evidence="9 10">ETA_A1</strain>
    </source>
</reference>
<dbReference type="Gene3D" id="1.10.150.20">
    <property type="entry name" value="5' to 3' exonuclease, C-terminal subdomain"/>
    <property type="match status" value="1"/>
</dbReference>
<dbReference type="GO" id="GO:0046872">
    <property type="term" value="F:metal ion binding"/>
    <property type="evidence" value="ECO:0007669"/>
    <property type="project" value="UniProtKB-KW"/>
</dbReference>
<dbReference type="EC" id="2.7.7.7" evidence="9"/>
<dbReference type="InterPro" id="IPR001126">
    <property type="entry name" value="UmuC"/>
</dbReference>
<evidence type="ECO:0000256" key="1">
    <source>
        <dbReference type="ARBA" id="ARBA00010945"/>
    </source>
</evidence>
<dbReference type="SUPFAM" id="SSF56672">
    <property type="entry name" value="DNA/RNA polymerases"/>
    <property type="match status" value="1"/>
</dbReference>
<accession>A0A517XR92</accession>
<evidence type="ECO:0000256" key="3">
    <source>
        <dbReference type="ARBA" id="ARBA00022695"/>
    </source>
</evidence>
<dbReference type="EMBL" id="CP036273">
    <property type="protein sequence ID" value="QDU20038.1"/>
    <property type="molecule type" value="Genomic_DNA"/>
</dbReference>
<dbReference type="KEGG" id="uli:ETAA1_19810"/>
<keyword evidence="3 9" id="KW-0548">Nucleotidyltransferase</keyword>
<dbReference type="GO" id="GO:0003887">
    <property type="term" value="F:DNA-directed DNA polymerase activity"/>
    <property type="evidence" value="ECO:0007669"/>
    <property type="project" value="UniProtKB-EC"/>
</dbReference>
<dbReference type="Proteomes" id="UP000319576">
    <property type="component" value="Chromosome"/>
</dbReference>
<evidence type="ECO:0000256" key="5">
    <source>
        <dbReference type="ARBA" id="ARBA00022763"/>
    </source>
</evidence>
<dbReference type="GO" id="GO:0005829">
    <property type="term" value="C:cytosol"/>
    <property type="evidence" value="ECO:0007669"/>
    <property type="project" value="TreeGrafter"/>
</dbReference>
<keyword evidence="4" id="KW-0479">Metal-binding</keyword>
<evidence type="ECO:0000256" key="6">
    <source>
        <dbReference type="ARBA" id="ARBA00022842"/>
    </source>
</evidence>
<dbReference type="PROSITE" id="PS50173">
    <property type="entry name" value="UMUC"/>
    <property type="match status" value="1"/>
</dbReference>
<evidence type="ECO:0000313" key="9">
    <source>
        <dbReference type="EMBL" id="QDU20038.1"/>
    </source>
</evidence>
<proteinExistence type="inferred from homology"/>
<evidence type="ECO:0000313" key="10">
    <source>
        <dbReference type="Proteomes" id="UP000319576"/>
    </source>
</evidence>
<dbReference type="InterPro" id="IPR050116">
    <property type="entry name" value="DNA_polymerase-Y"/>
</dbReference>
<evidence type="ECO:0000256" key="2">
    <source>
        <dbReference type="ARBA" id="ARBA00022679"/>
    </source>
</evidence>
<dbReference type="GO" id="GO:0009432">
    <property type="term" value="P:SOS response"/>
    <property type="evidence" value="ECO:0007669"/>
    <property type="project" value="TreeGrafter"/>
</dbReference>
<dbReference type="GO" id="GO:0006281">
    <property type="term" value="P:DNA repair"/>
    <property type="evidence" value="ECO:0007669"/>
    <property type="project" value="UniProtKB-KW"/>
</dbReference>
<gene>
    <name evidence="9" type="primary">dinB_2</name>
    <name evidence="9" type="ORF">ETAA1_19810</name>
</gene>
<name>A0A517XR92_9BACT</name>